<keyword evidence="1" id="KW-0732">Signal</keyword>
<reference evidence="2 3" key="1">
    <citation type="submission" date="2020-11" db="EMBL/GenBank/DDBJ databases">
        <title>Treponema Peruensis nv. sp., first commensal Treponema isolated from human feces.</title>
        <authorList>
            <person name="Belkhou C."/>
            <person name="Raes J."/>
        </authorList>
    </citation>
    <scope>NUCLEOTIDE SEQUENCE [LARGE SCALE GENOMIC DNA]</scope>
    <source>
        <strain evidence="2 3">RCC2812</strain>
    </source>
</reference>
<name>A0A7T3RE60_9SPIR</name>
<protein>
    <submittedName>
        <fullName evidence="2">ABC transporter substrate-binding protein</fullName>
    </submittedName>
</protein>
<dbReference type="CDD" id="cd06325">
    <property type="entry name" value="PBP1_ABC_unchar_transporter"/>
    <property type="match status" value="1"/>
</dbReference>
<feature type="chain" id="PRO_5032856480" evidence="1">
    <location>
        <begin position="23"/>
        <end position="328"/>
    </location>
</feature>
<dbReference type="Gene3D" id="3.40.50.2300">
    <property type="match status" value="2"/>
</dbReference>
<evidence type="ECO:0000313" key="2">
    <source>
        <dbReference type="EMBL" id="QQA01474.1"/>
    </source>
</evidence>
<dbReference type="KEGG" id="tper:IWA51_02335"/>
<dbReference type="InterPro" id="IPR007487">
    <property type="entry name" value="ABC_transpt-TYRBP-like"/>
</dbReference>
<dbReference type="Proteomes" id="UP000595224">
    <property type="component" value="Chromosome"/>
</dbReference>
<proteinExistence type="predicted"/>
<evidence type="ECO:0000256" key="1">
    <source>
        <dbReference type="SAM" id="SignalP"/>
    </source>
</evidence>
<dbReference type="EMBL" id="CP064936">
    <property type="protein sequence ID" value="QQA01474.1"/>
    <property type="molecule type" value="Genomic_DNA"/>
</dbReference>
<feature type="signal peptide" evidence="1">
    <location>
        <begin position="1"/>
        <end position="22"/>
    </location>
</feature>
<dbReference type="PANTHER" id="PTHR35271:SF1">
    <property type="entry name" value="ABC TRANSPORTER, SUBSTRATE-BINDING LIPOPROTEIN"/>
    <property type="match status" value="1"/>
</dbReference>
<dbReference type="InterPro" id="IPR028082">
    <property type="entry name" value="Peripla_BP_I"/>
</dbReference>
<accession>A0A7T3RE60</accession>
<dbReference type="PANTHER" id="PTHR35271">
    <property type="entry name" value="ABC TRANSPORTER, SUBSTRATE-BINDING LIPOPROTEIN-RELATED"/>
    <property type="match status" value="1"/>
</dbReference>
<dbReference type="SUPFAM" id="SSF53822">
    <property type="entry name" value="Periplasmic binding protein-like I"/>
    <property type="match status" value="2"/>
</dbReference>
<organism evidence="2 3">
    <name type="scientific">Treponema peruense</name>
    <dbReference type="NCBI Taxonomy" id="2787628"/>
    <lineage>
        <taxon>Bacteria</taxon>
        <taxon>Pseudomonadati</taxon>
        <taxon>Spirochaetota</taxon>
        <taxon>Spirochaetia</taxon>
        <taxon>Spirochaetales</taxon>
        <taxon>Treponemataceae</taxon>
        <taxon>Treponema</taxon>
    </lineage>
</organism>
<sequence>MKKIIVAVMAVFAALAPLTAKAKKDSKVKIGIAKIVQHPALDAIEQGIQDRLAQLGIEAEYNLQNANGDVGTAAQIAALYKSQKVDYAVGIATPVAVALANTIKNKPVIFSCVTDPVGAGLVTDVNSGYRNVTGLSDAIPTVEHIKIFAQIAGIKTLGYIYTSNEANSISSIELVKKGCEQAGIKLVSQSITKSDEVKQAADSIVSRVDGLYLTTDNTVFSALASVIGVFNKAKKPIFSGDVTGAQQGGIFMASGFNYYKAGLATADIIAELIGGKKPASIPVKFITKPEDSDLLFDLDTAKECGITIPEDYLSKANMIYQGGKLTTK</sequence>
<keyword evidence="3" id="KW-1185">Reference proteome</keyword>
<dbReference type="Pfam" id="PF04392">
    <property type="entry name" value="ABC_sub_bind"/>
    <property type="match status" value="1"/>
</dbReference>
<dbReference type="AlphaFoldDB" id="A0A7T3RE60"/>
<dbReference type="RefSeq" id="WP_198443001.1">
    <property type="nucleotide sequence ID" value="NZ_CBCSHE010000010.1"/>
</dbReference>
<gene>
    <name evidence="2" type="ORF">IWA51_02335</name>
</gene>
<evidence type="ECO:0000313" key="3">
    <source>
        <dbReference type="Proteomes" id="UP000595224"/>
    </source>
</evidence>